<protein>
    <recommendedName>
        <fullName evidence="7">Anaerobic ribonucleoside-triphosphate reductase-activating protein</fullName>
        <ecNumber evidence="7">1.97.1.-</ecNumber>
    </recommendedName>
</protein>
<dbReference type="SFLD" id="SFLDG01066">
    <property type="entry name" value="organic_radical-activating_enz"/>
    <property type="match status" value="1"/>
</dbReference>
<keyword evidence="5" id="KW-0408">Iron</keyword>
<evidence type="ECO:0000256" key="3">
    <source>
        <dbReference type="ARBA" id="ARBA00022691"/>
    </source>
</evidence>
<dbReference type="PANTHER" id="PTHR30352">
    <property type="entry name" value="PYRUVATE FORMATE-LYASE-ACTIVATING ENZYME"/>
    <property type="match status" value="1"/>
</dbReference>
<dbReference type="GO" id="GO:0046872">
    <property type="term" value="F:metal ion binding"/>
    <property type="evidence" value="ECO:0007669"/>
    <property type="project" value="UniProtKB-KW"/>
</dbReference>
<evidence type="ECO:0000313" key="9">
    <source>
        <dbReference type="Proteomes" id="UP000218181"/>
    </source>
</evidence>
<keyword evidence="6" id="KW-0411">Iron-sulfur</keyword>
<dbReference type="EC" id="1.97.1.-" evidence="7"/>
<keyword evidence="4" id="KW-0479">Metal-binding</keyword>
<dbReference type="SUPFAM" id="SSF102114">
    <property type="entry name" value="Radical SAM enzymes"/>
    <property type="match status" value="1"/>
</dbReference>
<evidence type="ECO:0000313" key="8">
    <source>
        <dbReference type="EMBL" id="PCR99849.1"/>
    </source>
</evidence>
<dbReference type="PIRSF" id="PIRSF000368">
    <property type="entry name" value="NrdG"/>
    <property type="match status" value="1"/>
</dbReference>
<dbReference type="CDD" id="cd01335">
    <property type="entry name" value="Radical_SAM"/>
    <property type="match status" value="1"/>
</dbReference>
<organism evidence="8 9">
    <name type="scientific">Lactococcus fujiensis JCM 16395</name>
    <dbReference type="NCBI Taxonomy" id="1291764"/>
    <lineage>
        <taxon>Bacteria</taxon>
        <taxon>Bacillati</taxon>
        <taxon>Bacillota</taxon>
        <taxon>Bacilli</taxon>
        <taxon>Lactobacillales</taxon>
        <taxon>Streptococcaceae</taxon>
        <taxon>Lactococcus</taxon>
    </lineage>
</organism>
<dbReference type="GO" id="GO:0004748">
    <property type="term" value="F:ribonucleoside-diphosphate reductase activity, thioredoxin disulfide as acceptor"/>
    <property type="evidence" value="ECO:0007669"/>
    <property type="project" value="TreeGrafter"/>
</dbReference>
<dbReference type="AlphaFoldDB" id="A0A2A5RKW3"/>
<reference evidence="8 9" key="1">
    <citation type="submission" date="2014-12" db="EMBL/GenBank/DDBJ databases">
        <title>Draft genome sequences of 10 type strains of Lactococcus.</title>
        <authorList>
            <person name="Sun Z."/>
            <person name="Zhong Z."/>
            <person name="Liu W."/>
            <person name="Zhang W."/>
            <person name="Zhang H."/>
        </authorList>
    </citation>
    <scope>NUCLEOTIDE SEQUENCE [LARGE SCALE GENOMIC DNA]</scope>
    <source>
        <strain evidence="8 9">JCM 16395</strain>
    </source>
</reference>
<name>A0A2A5RKW3_9LACT</name>
<evidence type="ECO:0000256" key="2">
    <source>
        <dbReference type="ARBA" id="ARBA00022485"/>
    </source>
</evidence>
<evidence type="ECO:0000256" key="4">
    <source>
        <dbReference type="ARBA" id="ARBA00022723"/>
    </source>
</evidence>
<comment type="caution">
    <text evidence="8">The sequence shown here is derived from an EMBL/GenBank/DDBJ whole genome shotgun (WGS) entry which is preliminary data.</text>
</comment>
<keyword evidence="3" id="KW-0949">S-adenosyl-L-methionine</keyword>
<dbReference type="GO" id="GO:0043365">
    <property type="term" value="F:[formate-C-acetyltransferase]-activating enzyme activity"/>
    <property type="evidence" value="ECO:0007669"/>
    <property type="project" value="InterPro"/>
</dbReference>
<accession>A0A2A5RKW3</accession>
<gene>
    <name evidence="8" type="ORF">RT41_GL001655</name>
</gene>
<comment type="cofactor">
    <cofactor evidence="1">
        <name>[4Fe-4S] cluster</name>
        <dbReference type="ChEBI" id="CHEBI:49883"/>
    </cofactor>
</comment>
<dbReference type="EMBL" id="JXJU01000006">
    <property type="protein sequence ID" value="PCR99849.1"/>
    <property type="molecule type" value="Genomic_DNA"/>
</dbReference>
<dbReference type="PANTHER" id="PTHR30352:SF2">
    <property type="entry name" value="ANAEROBIC RIBONUCLEOSIDE-TRIPHOSPHATE REDUCTASE-ACTIVATING PROTEIN"/>
    <property type="match status" value="1"/>
</dbReference>
<dbReference type="STRING" id="1291764.GCA_001311235_01907"/>
<proteinExistence type="inferred from homology"/>
<dbReference type="NCBIfam" id="TIGR02491">
    <property type="entry name" value="NrdG"/>
    <property type="match status" value="1"/>
</dbReference>
<dbReference type="SFLD" id="SFLDF00299">
    <property type="entry name" value="anaerobic_ribonucleoside-triph"/>
    <property type="match status" value="1"/>
</dbReference>
<dbReference type="SFLD" id="SFLDG01063">
    <property type="entry name" value="activating_enzymes__group_1"/>
    <property type="match status" value="1"/>
</dbReference>
<dbReference type="Gene3D" id="3.20.20.70">
    <property type="entry name" value="Aldolase class I"/>
    <property type="match status" value="1"/>
</dbReference>
<evidence type="ECO:0000256" key="5">
    <source>
        <dbReference type="ARBA" id="ARBA00023004"/>
    </source>
</evidence>
<evidence type="ECO:0000256" key="1">
    <source>
        <dbReference type="ARBA" id="ARBA00001966"/>
    </source>
</evidence>
<dbReference type="InterPro" id="IPR007197">
    <property type="entry name" value="rSAM"/>
</dbReference>
<comment type="function">
    <text evidence="7">Activation of anaerobic ribonucleoside-triphosphate reductase under anaerobic conditions by generation of an organic free radical, using S-adenosylmethionine and reduced flavodoxin as cosubstrates to produce 5'-deoxy-adenosine.</text>
</comment>
<comment type="similarity">
    <text evidence="7">Belongs to the organic radical-activating enzymes family.</text>
</comment>
<dbReference type="InterPro" id="IPR034457">
    <property type="entry name" value="Organic_radical-activating"/>
</dbReference>
<evidence type="ECO:0000256" key="7">
    <source>
        <dbReference type="PIRNR" id="PIRNR000368"/>
    </source>
</evidence>
<dbReference type="SFLD" id="SFLDS00029">
    <property type="entry name" value="Radical_SAM"/>
    <property type="match status" value="1"/>
</dbReference>
<keyword evidence="2" id="KW-0004">4Fe-4S</keyword>
<dbReference type="Pfam" id="PF13353">
    <property type="entry name" value="Fer4_12"/>
    <property type="match status" value="1"/>
</dbReference>
<dbReference type="InterPro" id="IPR013785">
    <property type="entry name" value="Aldolase_TIM"/>
</dbReference>
<dbReference type="InterPro" id="IPR058240">
    <property type="entry name" value="rSAM_sf"/>
</dbReference>
<dbReference type="InterPro" id="IPR012837">
    <property type="entry name" value="NrdG"/>
</dbReference>
<dbReference type="GO" id="GO:0051539">
    <property type="term" value="F:4 iron, 4 sulfur cluster binding"/>
    <property type="evidence" value="ECO:0007669"/>
    <property type="project" value="UniProtKB-KW"/>
</dbReference>
<dbReference type="Proteomes" id="UP000218181">
    <property type="component" value="Unassembled WGS sequence"/>
</dbReference>
<sequence length="201" mass="23140">MGMNNPKAKEWRAADLEQGYIADYKPFNFVDGEGVRCSLYVSGCMFHCEGCYNAATWSFRYGKAYTSELETAIMKDLAQPYVQGLTLLGGEPFLNTGILLPLLKRIREELPDKDVWSWTGYKWEELQQETDDKIEMLGLIDILVDGRFELSKKNLLLQFRGSSNQRIIDVKKSMNADKVIIWDRLNDGKAQVEQIHKEKMI</sequence>
<keyword evidence="9" id="KW-1185">Reference proteome</keyword>
<evidence type="ECO:0000256" key="6">
    <source>
        <dbReference type="ARBA" id="ARBA00023014"/>
    </source>
</evidence>
<keyword evidence="7" id="KW-0560">Oxidoreductase</keyword>